<dbReference type="Gene3D" id="3.20.20.80">
    <property type="entry name" value="Glycosidases"/>
    <property type="match status" value="1"/>
</dbReference>
<comment type="similarity">
    <text evidence="3">Belongs to the glycosyl hydrolase 26 family.</text>
</comment>
<dbReference type="SUPFAM" id="SSF51445">
    <property type="entry name" value="(Trans)glycosidases"/>
    <property type="match status" value="1"/>
</dbReference>
<organism evidence="7 8">
    <name type="scientific">Streptomyces anulatus</name>
    <name type="common">Streptomyces chrysomallus</name>
    <dbReference type="NCBI Taxonomy" id="1892"/>
    <lineage>
        <taxon>Bacteria</taxon>
        <taxon>Bacillati</taxon>
        <taxon>Actinomycetota</taxon>
        <taxon>Actinomycetes</taxon>
        <taxon>Kitasatosporales</taxon>
        <taxon>Streptomycetaceae</taxon>
        <taxon>Streptomyces</taxon>
    </lineage>
</organism>
<feature type="active site" description="Nucleophile" evidence="3">
    <location>
        <position position="277"/>
    </location>
</feature>
<evidence type="ECO:0000256" key="4">
    <source>
        <dbReference type="SAM" id="MobiDB-lite"/>
    </source>
</evidence>
<feature type="region of interest" description="Disordered" evidence="4">
    <location>
        <begin position="336"/>
        <end position="391"/>
    </location>
</feature>
<feature type="region of interest" description="Disordered" evidence="4">
    <location>
        <begin position="30"/>
        <end position="49"/>
    </location>
</feature>
<feature type="signal peptide" evidence="5">
    <location>
        <begin position="1"/>
        <end position="21"/>
    </location>
</feature>
<feature type="compositionally biased region" description="Pro residues" evidence="4">
    <location>
        <begin position="340"/>
        <end position="387"/>
    </location>
</feature>
<dbReference type="RefSeq" id="WP_164219704.1">
    <property type="nucleotide sequence ID" value="NZ_JAAGMS010000214.1"/>
</dbReference>
<evidence type="ECO:0000256" key="5">
    <source>
        <dbReference type="SAM" id="SignalP"/>
    </source>
</evidence>
<dbReference type="InterPro" id="IPR022790">
    <property type="entry name" value="GH26_dom"/>
</dbReference>
<gene>
    <name evidence="7" type="ORF">G3I58_19645</name>
</gene>
<evidence type="ECO:0000256" key="3">
    <source>
        <dbReference type="PROSITE-ProRule" id="PRU01100"/>
    </source>
</evidence>
<reference evidence="7 8" key="1">
    <citation type="submission" date="2020-01" db="EMBL/GenBank/DDBJ databases">
        <title>Insect and environment-associated Actinomycetes.</title>
        <authorList>
            <person name="Currrie C."/>
            <person name="Chevrette M."/>
            <person name="Carlson C."/>
            <person name="Stubbendieck R."/>
            <person name="Wendt-Pienkowski E."/>
        </authorList>
    </citation>
    <scope>NUCLEOTIDE SEQUENCE [LARGE SCALE GENOMIC DNA]</scope>
    <source>
        <strain evidence="7 8">SID7903</strain>
    </source>
</reference>
<feature type="chain" id="PRO_5038864198" evidence="5">
    <location>
        <begin position="22"/>
        <end position="418"/>
    </location>
</feature>
<accession>A0A7K3RD88</accession>
<dbReference type="GO" id="GO:0004553">
    <property type="term" value="F:hydrolase activity, hydrolyzing O-glycosyl compounds"/>
    <property type="evidence" value="ECO:0007669"/>
    <property type="project" value="InterPro"/>
</dbReference>
<evidence type="ECO:0000259" key="6">
    <source>
        <dbReference type="PROSITE" id="PS51764"/>
    </source>
</evidence>
<dbReference type="EMBL" id="JAAGMS010000214">
    <property type="protein sequence ID" value="NEC00174.1"/>
    <property type="molecule type" value="Genomic_DNA"/>
</dbReference>
<proteinExistence type="inferred from homology"/>
<name>A0A7K3RD88_STRAQ</name>
<dbReference type="PROSITE" id="PS51764">
    <property type="entry name" value="GH26"/>
    <property type="match status" value="1"/>
</dbReference>
<sequence>MPAKRRLIVSCIAAAALSLLAGGGIAGRSSPGTDSVDGAAPGPPGAASSTAHGAYLDYGPAGVSRMAELSRWLGGAELRVGHTYLPGDLWVNIEGAPDFLEAWADWRQAGPDRMFVLNVPMLERNEERVPDDEVRTLLRAGADGDYDQHFTRLAERLVGLGVPDTVIVLGWEMNGTTYTHRCGPDPAAWKAYWERIVTAMRAVPGQDFRFDFTPSRGLDAVPWTECYPGDDVVDIIGMDSYDQPPGETFDDQITDPYGLQKHVDFAAEHGKPISFPEWGLFRNGDNPEYMRRMLEWIDRHKPLYQTVTDYCPHGVWQCRSNPRSSRVFRTMLTEMAAPASPAPSPTPTPTPTATPTPTPTATPPTDPTVPPSVGPSPATPSPVPPGAGAPSTREWCVSVPFGDWLGPWLREHRICFRY</sequence>
<keyword evidence="2 3" id="KW-0326">Glycosidase</keyword>
<feature type="domain" description="GH26" evidence="6">
    <location>
        <begin position="31"/>
        <end position="340"/>
    </location>
</feature>
<keyword evidence="1 3" id="KW-0378">Hydrolase</keyword>
<evidence type="ECO:0000256" key="2">
    <source>
        <dbReference type="ARBA" id="ARBA00023295"/>
    </source>
</evidence>
<evidence type="ECO:0000313" key="7">
    <source>
        <dbReference type="EMBL" id="NEC00174.1"/>
    </source>
</evidence>
<dbReference type="AlphaFoldDB" id="A0A7K3RD88"/>
<keyword evidence="5" id="KW-0732">Signal</keyword>
<dbReference type="Proteomes" id="UP000470951">
    <property type="component" value="Unassembled WGS sequence"/>
</dbReference>
<protein>
    <submittedName>
        <fullName evidence="7">Glycosyl hydrolase family 26</fullName>
    </submittedName>
</protein>
<dbReference type="Pfam" id="PF02156">
    <property type="entry name" value="Glyco_hydro_26"/>
    <property type="match status" value="1"/>
</dbReference>
<evidence type="ECO:0000256" key="1">
    <source>
        <dbReference type="ARBA" id="ARBA00022801"/>
    </source>
</evidence>
<comment type="caution">
    <text evidence="7">The sequence shown here is derived from an EMBL/GenBank/DDBJ whole genome shotgun (WGS) entry which is preliminary data.</text>
</comment>
<evidence type="ECO:0000313" key="8">
    <source>
        <dbReference type="Proteomes" id="UP000470951"/>
    </source>
</evidence>
<feature type="active site" description="Proton donor" evidence="3">
    <location>
        <position position="172"/>
    </location>
</feature>
<dbReference type="InterPro" id="IPR017853">
    <property type="entry name" value="GH"/>
</dbReference>